<dbReference type="Proteomes" id="UP001220610">
    <property type="component" value="Chromosome"/>
</dbReference>
<sequence length="74" mass="8443">MKNFESVTKNRKPQPKGKYSGKKSSKTTMPVRTAPRQQKSSSAGKRTFFFGCCKGKIIMAPNFDDPIEDFKEYM</sequence>
<evidence type="ECO:0000313" key="3">
    <source>
        <dbReference type="Proteomes" id="UP001220610"/>
    </source>
</evidence>
<evidence type="ECO:0000313" key="2">
    <source>
        <dbReference type="EMBL" id="WEK37240.1"/>
    </source>
</evidence>
<feature type="compositionally biased region" description="Basic residues" evidence="1">
    <location>
        <begin position="9"/>
        <end position="25"/>
    </location>
</feature>
<reference evidence="2" key="1">
    <citation type="submission" date="2023-03" db="EMBL/GenBank/DDBJ databases">
        <title>Andean soil-derived lignocellulolytic bacterial consortium as a source of novel taxa and putative plastic-active enzymes.</title>
        <authorList>
            <person name="Diaz-Garcia L."/>
            <person name="Chuvochina M."/>
            <person name="Feuerriegel G."/>
            <person name="Bunk B."/>
            <person name="Sproer C."/>
            <person name="Streit W.R."/>
            <person name="Rodriguez L.M."/>
            <person name="Overmann J."/>
            <person name="Jimenez D.J."/>
        </authorList>
    </citation>
    <scope>NUCLEOTIDE SEQUENCE</scope>
    <source>
        <strain evidence="2">MAG 7</strain>
    </source>
</reference>
<feature type="region of interest" description="Disordered" evidence="1">
    <location>
        <begin position="1"/>
        <end position="43"/>
    </location>
</feature>
<name>A0AAJ5WUX4_9BACT</name>
<dbReference type="EMBL" id="CP119311">
    <property type="protein sequence ID" value="WEK37240.1"/>
    <property type="molecule type" value="Genomic_DNA"/>
</dbReference>
<proteinExistence type="predicted"/>
<feature type="compositionally biased region" description="Polar residues" evidence="1">
    <location>
        <begin position="27"/>
        <end position="43"/>
    </location>
</feature>
<accession>A0AAJ5WUX4</accession>
<gene>
    <name evidence="2" type="ORF">P0Y53_06985</name>
</gene>
<dbReference type="AlphaFoldDB" id="A0AAJ5WUX4"/>
<organism evidence="2 3">
    <name type="scientific">Candidatus Pseudobacter hemicellulosilyticus</name>
    <dbReference type="NCBI Taxonomy" id="3121375"/>
    <lineage>
        <taxon>Bacteria</taxon>
        <taxon>Pseudomonadati</taxon>
        <taxon>Bacteroidota</taxon>
        <taxon>Chitinophagia</taxon>
        <taxon>Chitinophagales</taxon>
        <taxon>Chitinophagaceae</taxon>
        <taxon>Pseudobacter</taxon>
    </lineage>
</organism>
<evidence type="ECO:0000256" key="1">
    <source>
        <dbReference type="SAM" id="MobiDB-lite"/>
    </source>
</evidence>
<protein>
    <submittedName>
        <fullName evidence="2">DUF2281 domain-containing protein</fullName>
    </submittedName>
</protein>